<dbReference type="GO" id="GO:0070286">
    <property type="term" value="P:axonemal dynein complex assembly"/>
    <property type="evidence" value="ECO:0007669"/>
    <property type="project" value="InterPro"/>
</dbReference>
<dbReference type="Proteomes" id="UP000515908">
    <property type="component" value="Chromosome 12"/>
</dbReference>
<dbReference type="PANTHER" id="PTHR21625">
    <property type="entry name" value="NYD-SP28 PROTEIN"/>
    <property type="match status" value="1"/>
</dbReference>
<dbReference type="GO" id="GO:0003352">
    <property type="term" value="P:regulation of cilium movement"/>
    <property type="evidence" value="ECO:0007669"/>
    <property type="project" value="TreeGrafter"/>
</dbReference>
<dbReference type="GO" id="GO:0060285">
    <property type="term" value="P:cilium-dependent cell motility"/>
    <property type="evidence" value="ECO:0007669"/>
    <property type="project" value="TreeGrafter"/>
</dbReference>
<organism evidence="7 8">
    <name type="scientific">Angomonas deanei</name>
    <dbReference type="NCBI Taxonomy" id="59799"/>
    <lineage>
        <taxon>Eukaryota</taxon>
        <taxon>Discoba</taxon>
        <taxon>Euglenozoa</taxon>
        <taxon>Kinetoplastea</taxon>
        <taxon>Metakinetoplastina</taxon>
        <taxon>Trypanosomatida</taxon>
        <taxon>Trypanosomatidae</taxon>
        <taxon>Strigomonadinae</taxon>
        <taxon>Angomonas</taxon>
    </lineage>
</organism>
<evidence type="ECO:0000256" key="5">
    <source>
        <dbReference type="SAM" id="Coils"/>
    </source>
</evidence>
<dbReference type="PANTHER" id="PTHR21625:SF0">
    <property type="entry name" value="DYNEIN REGULATORY COMPLEX SUBUNIT 2"/>
    <property type="match status" value="1"/>
</dbReference>
<dbReference type="Pfam" id="PF14775">
    <property type="entry name" value="NYD-SP28_assoc"/>
    <property type="match status" value="1"/>
</dbReference>
<evidence type="ECO:0000256" key="4">
    <source>
        <dbReference type="ARBA" id="ARBA00023273"/>
    </source>
</evidence>
<reference evidence="7 8" key="1">
    <citation type="submission" date="2020-08" db="EMBL/GenBank/DDBJ databases">
        <authorList>
            <person name="Newling K."/>
            <person name="Davey J."/>
            <person name="Forrester S."/>
        </authorList>
    </citation>
    <scope>NUCLEOTIDE SEQUENCE [LARGE SCALE GENOMIC DNA]</scope>
    <source>
        <strain evidence="8">Crithidia deanei Carvalho (ATCC PRA-265)</strain>
    </source>
</reference>
<dbReference type="AlphaFoldDB" id="A0A7G2CI32"/>
<keyword evidence="5" id="KW-0175">Coiled coil</keyword>
<accession>A0A7G2CI32</accession>
<sequence length="305" mass="35452">MDEEKKQVQADLTKTSDTVRTELDSRYKEFMSTAQVNMKDYVDKSKEDQELTERIALQLKKIDKLQENVSSWRTNISRNAREWEERNSAIKAEREATLKHLKTLKNKMQLWRQRQAKELAQLVKDAKDTEDTLESTTKKAERILRLVELCKPLETEREYVLSTDSQVAPAEIEKDVRQRIAATEPGSLETSEEDGKKAVSADWQYMERFWTKYNKVMLDNAAIAQERHHLEQENQQLQVLLKQYLDDVSINDNVMQSSNNNLLKTTKAPKNVVQMANTADRYGNSNTIVEGNKVVNDAARQRIRM</sequence>
<keyword evidence="8" id="KW-1185">Reference proteome</keyword>
<dbReference type="EMBL" id="LR877156">
    <property type="protein sequence ID" value="CAD2219069.1"/>
    <property type="molecule type" value="Genomic_DNA"/>
</dbReference>
<dbReference type="GO" id="GO:0005858">
    <property type="term" value="C:axonemal dynein complex"/>
    <property type="evidence" value="ECO:0007669"/>
    <property type="project" value="InterPro"/>
</dbReference>
<evidence type="ECO:0000313" key="7">
    <source>
        <dbReference type="EMBL" id="CAD2219069.1"/>
    </source>
</evidence>
<protein>
    <submittedName>
        <fullName evidence="7">Sperm tail C-terminal domain containing protein, putative</fullName>
    </submittedName>
</protein>
<feature type="domain" description="Dynein regulatory complex protein 1 C-terminal" evidence="6">
    <location>
        <begin position="203"/>
        <end position="245"/>
    </location>
</feature>
<evidence type="ECO:0000256" key="3">
    <source>
        <dbReference type="ARBA" id="ARBA00023069"/>
    </source>
</evidence>
<evidence type="ECO:0000313" key="8">
    <source>
        <dbReference type="Proteomes" id="UP000515908"/>
    </source>
</evidence>
<dbReference type="VEuPathDB" id="TriTrypDB:ADEAN_000656200"/>
<evidence type="ECO:0000259" key="6">
    <source>
        <dbReference type="Pfam" id="PF14775"/>
    </source>
</evidence>
<dbReference type="OrthoDB" id="7760980at2759"/>
<keyword evidence="2" id="KW-0282">Flagellum</keyword>
<feature type="coiled-coil region" evidence="5">
    <location>
        <begin position="48"/>
        <end position="139"/>
    </location>
</feature>
<gene>
    <name evidence="7" type="ORF">ADEAN_000656200</name>
</gene>
<keyword evidence="4" id="KW-0966">Cell projection</keyword>
<dbReference type="InterPro" id="IPR039750">
    <property type="entry name" value="DRC1/DRC2"/>
</dbReference>
<dbReference type="InterPro" id="IPR029440">
    <property type="entry name" value="DRC1_C"/>
</dbReference>
<feature type="coiled-coil region" evidence="5">
    <location>
        <begin position="220"/>
        <end position="247"/>
    </location>
</feature>
<comment type="subcellular location">
    <subcellularLocation>
        <location evidence="1">Cytoplasm</location>
        <location evidence="1">Cytoskeleton</location>
        <location evidence="1">Flagellum axoneme</location>
    </subcellularLocation>
</comment>
<evidence type="ECO:0000256" key="1">
    <source>
        <dbReference type="ARBA" id="ARBA00004611"/>
    </source>
</evidence>
<evidence type="ECO:0000256" key="2">
    <source>
        <dbReference type="ARBA" id="ARBA00022846"/>
    </source>
</evidence>
<name>A0A7G2CI32_9TRYP</name>
<proteinExistence type="predicted"/>
<keyword evidence="3" id="KW-0969">Cilium</keyword>